<feature type="region of interest" description="Disordered" evidence="1">
    <location>
        <begin position="29"/>
        <end position="83"/>
    </location>
</feature>
<feature type="region of interest" description="Disordered" evidence="1">
    <location>
        <begin position="98"/>
        <end position="140"/>
    </location>
</feature>
<sequence>MVAIYQLELSQTFNNGVRQMVCLVEGPECGESWTEEDRPEEPESYGDSNGGGSGSGSGGATTVSNSSENESAAMEMAGDRGWDGREWTCLNNLWGNVSDFESSSGDGDDSAGGGQGIPGYDPEVHGDHPPPDDFEESASSQISWGLDYIDAEHGSPCVAWAQWENSRSY</sequence>
<gene>
    <name evidence="2" type="ORF">IDM40_26875</name>
</gene>
<evidence type="ECO:0000313" key="3">
    <source>
        <dbReference type="Proteomes" id="UP000806528"/>
    </source>
</evidence>
<comment type="caution">
    <text evidence="2">The sequence shown here is derived from an EMBL/GenBank/DDBJ whole genome shotgun (WGS) entry which is preliminary data.</text>
</comment>
<reference evidence="2 3" key="1">
    <citation type="submission" date="2020-09" db="EMBL/GenBank/DDBJ databases">
        <title>Diversity and distribution of actinomycetes associated with coral in the coast of Hainan.</title>
        <authorList>
            <person name="Li F."/>
        </authorList>
    </citation>
    <scope>NUCLEOTIDE SEQUENCE [LARGE SCALE GENOMIC DNA]</scope>
    <source>
        <strain evidence="2 3">HNM0947</strain>
    </source>
</reference>
<protein>
    <submittedName>
        <fullName evidence="2">Uncharacterized protein</fullName>
    </submittedName>
</protein>
<feature type="compositionally biased region" description="Low complexity" evidence="1">
    <location>
        <begin position="60"/>
        <end position="76"/>
    </location>
</feature>
<proteinExistence type="predicted"/>
<evidence type="ECO:0000313" key="2">
    <source>
        <dbReference type="EMBL" id="MBE3002296.1"/>
    </source>
</evidence>
<feature type="compositionally biased region" description="Acidic residues" evidence="1">
    <location>
        <begin position="33"/>
        <end position="44"/>
    </location>
</feature>
<name>A0ABR9PEQ3_9ACTN</name>
<accession>A0ABR9PEQ3</accession>
<feature type="compositionally biased region" description="Basic and acidic residues" evidence="1">
    <location>
        <begin position="122"/>
        <end position="131"/>
    </location>
</feature>
<dbReference type="EMBL" id="JADBGI010000040">
    <property type="protein sequence ID" value="MBE3002296.1"/>
    <property type="molecule type" value="Genomic_DNA"/>
</dbReference>
<organism evidence="2 3">
    <name type="scientific">Nocardiopsis coralli</name>
    <dbReference type="NCBI Taxonomy" id="2772213"/>
    <lineage>
        <taxon>Bacteria</taxon>
        <taxon>Bacillati</taxon>
        <taxon>Actinomycetota</taxon>
        <taxon>Actinomycetes</taxon>
        <taxon>Streptosporangiales</taxon>
        <taxon>Nocardiopsidaceae</taxon>
        <taxon>Nocardiopsis</taxon>
    </lineage>
</organism>
<keyword evidence="3" id="KW-1185">Reference proteome</keyword>
<evidence type="ECO:0000256" key="1">
    <source>
        <dbReference type="SAM" id="MobiDB-lite"/>
    </source>
</evidence>
<dbReference type="Proteomes" id="UP000806528">
    <property type="component" value="Unassembled WGS sequence"/>
</dbReference>
<feature type="compositionally biased region" description="Gly residues" evidence="1">
    <location>
        <begin position="48"/>
        <end position="59"/>
    </location>
</feature>